<feature type="active site" description="Schiff-base intermediate with substrate" evidence="5">
    <location>
        <position position="163"/>
    </location>
</feature>
<dbReference type="PROSITE" id="PS00665">
    <property type="entry name" value="DHDPS_1"/>
    <property type="match status" value="1"/>
</dbReference>
<evidence type="ECO:0000256" key="1">
    <source>
        <dbReference type="ARBA" id="ARBA00007592"/>
    </source>
</evidence>
<dbReference type="GO" id="GO:0005829">
    <property type="term" value="C:cytosol"/>
    <property type="evidence" value="ECO:0007669"/>
    <property type="project" value="TreeGrafter"/>
</dbReference>
<evidence type="ECO:0000256" key="5">
    <source>
        <dbReference type="PIRSR" id="PIRSR001365-1"/>
    </source>
</evidence>
<dbReference type="EC" id="4.3.3.7" evidence="7"/>
<dbReference type="InterPro" id="IPR002220">
    <property type="entry name" value="DapA-like"/>
</dbReference>
<feature type="active site" description="Proton donor/acceptor" evidence="5">
    <location>
        <position position="135"/>
    </location>
</feature>
<dbReference type="InterPro" id="IPR020624">
    <property type="entry name" value="Schiff_base-form_aldolases_CS"/>
</dbReference>
<proteinExistence type="inferred from homology"/>
<dbReference type="Proteomes" id="UP000553963">
    <property type="component" value="Unassembled WGS sequence"/>
</dbReference>
<comment type="similarity">
    <text evidence="1 4">Belongs to the DapA family.</text>
</comment>
<evidence type="ECO:0000256" key="3">
    <source>
        <dbReference type="ARBA" id="ARBA00023270"/>
    </source>
</evidence>
<keyword evidence="8" id="KW-1185">Reference proteome</keyword>
<feature type="binding site" evidence="6">
    <location>
        <position position="203"/>
    </location>
    <ligand>
        <name>pyruvate</name>
        <dbReference type="ChEBI" id="CHEBI:15361"/>
    </ligand>
</feature>
<sequence length="300" mass="32392">MTELRGTYTVMVTAYDAAGSVDLGAMARFTDWQVREGIHGLIPLGSTGEFLSMTAEERRAIAKCVIDTAAGRVPVLIGAGAERTEDVIDNCRMAAELGADGVMIIPPFYSTPTHDELLRHYERIAAATDLPIMLYNNPATANVDLTPPLVARLAEIEHVDYIKESTMDVTRVRDIIDLCGDKMGVFGGIMGFESFVNGAIGWVAVGSNIMPAAFARLFTLTADDKDYDAARALYREILPIIRLVGGHRYVSATKAALAIMGLPMGEPRAPRLPLPEADRPELHAALKAVGLMPERIPALA</sequence>
<dbReference type="CDD" id="cd00408">
    <property type="entry name" value="DHDPS-like"/>
    <property type="match status" value="1"/>
</dbReference>
<dbReference type="EMBL" id="JACIDS010000008">
    <property type="protein sequence ID" value="MBB3933792.1"/>
    <property type="molecule type" value="Genomic_DNA"/>
</dbReference>
<keyword evidence="3" id="KW-0704">Schiff base</keyword>
<evidence type="ECO:0000313" key="7">
    <source>
        <dbReference type="EMBL" id="MBB3933792.1"/>
    </source>
</evidence>
<comment type="caution">
    <text evidence="7">The sequence shown here is derived from an EMBL/GenBank/DDBJ whole genome shotgun (WGS) entry which is preliminary data.</text>
</comment>
<reference evidence="7 8" key="1">
    <citation type="submission" date="2020-08" db="EMBL/GenBank/DDBJ databases">
        <title>Genomic Encyclopedia of Type Strains, Phase IV (KMG-IV): sequencing the most valuable type-strain genomes for metagenomic binning, comparative biology and taxonomic classification.</title>
        <authorList>
            <person name="Goeker M."/>
        </authorList>
    </citation>
    <scope>NUCLEOTIDE SEQUENCE [LARGE SCALE GENOMIC DNA]</scope>
    <source>
        <strain evidence="7 8">DSM 25966</strain>
    </source>
</reference>
<accession>A0A840AVT8</accession>
<dbReference type="Gene3D" id="3.20.20.70">
    <property type="entry name" value="Aldolase class I"/>
    <property type="match status" value="1"/>
</dbReference>
<evidence type="ECO:0000256" key="6">
    <source>
        <dbReference type="PIRSR" id="PIRSR001365-2"/>
    </source>
</evidence>
<evidence type="ECO:0000256" key="4">
    <source>
        <dbReference type="PIRNR" id="PIRNR001365"/>
    </source>
</evidence>
<protein>
    <submittedName>
        <fullName evidence="7">4-hydroxy-tetrahydrodipicolinate synthase</fullName>
        <ecNumber evidence="7">4.3.3.7</ecNumber>
    </submittedName>
</protein>
<gene>
    <name evidence="7" type="ORF">GGR25_004870</name>
</gene>
<dbReference type="PRINTS" id="PR00146">
    <property type="entry name" value="DHPICSNTHASE"/>
</dbReference>
<dbReference type="InterPro" id="IPR013785">
    <property type="entry name" value="Aldolase_TIM"/>
</dbReference>
<evidence type="ECO:0000313" key="8">
    <source>
        <dbReference type="Proteomes" id="UP000553963"/>
    </source>
</evidence>
<dbReference type="PIRSF" id="PIRSF001365">
    <property type="entry name" value="DHDPS"/>
    <property type="match status" value="1"/>
</dbReference>
<dbReference type="Pfam" id="PF00701">
    <property type="entry name" value="DHDPS"/>
    <property type="match status" value="1"/>
</dbReference>
<dbReference type="PANTHER" id="PTHR12128">
    <property type="entry name" value="DIHYDRODIPICOLINATE SYNTHASE"/>
    <property type="match status" value="1"/>
</dbReference>
<feature type="binding site" evidence="6">
    <location>
        <position position="47"/>
    </location>
    <ligand>
        <name>pyruvate</name>
        <dbReference type="ChEBI" id="CHEBI:15361"/>
    </ligand>
</feature>
<dbReference type="PANTHER" id="PTHR12128:SF66">
    <property type="entry name" value="4-HYDROXY-2-OXOGLUTARATE ALDOLASE, MITOCHONDRIAL"/>
    <property type="match status" value="1"/>
</dbReference>
<dbReference type="AlphaFoldDB" id="A0A840AVT8"/>
<dbReference type="GO" id="GO:0008840">
    <property type="term" value="F:4-hydroxy-tetrahydrodipicolinate synthase activity"/>
    <property type="evidence" value="ECO:0007669"/>
    <property type="project" value="UniProtKB-EC"/>
</dbReference>
<keyword evidence="2 4" id="KW-0456">Lyase</keyword>
<evidence type="ECO:0000256" key="2">
    <source>
        <dbReference type="ARBA" id="ARBA00023239"/>
    </source>
</evidence>
<dbReference type="SMART" id="SM01130">
    <property type="entry name" value="DHDPS"/>
    <property type="match status" value="1"/>
</dbReference>
<organism evidence="7 8">
    <name type="scientific">Kaistia hirudinis</name>
    <dbReference type="NCBI Taxonomy" id="1293440"/>
    <lineage>
        <taxon>Bacteria</taxon>
        <taxon>Pseudomonadati</taxon>
        <taxon>Pseudomonadota</taxon>
        <taxon>Alphaproteobacteria</taxon>
        <taxon>Hyphomicrobiales</taxon>
        <taxon>Kaistiaceae</taxon>
        <taxon>Kaistia</taxon>
    </lineage>
</organism>
<dbReference type="SUPFAM" id="SSF51569">
    <property type="entry name" value="Aldolase"/>
    <property type="match status" value="1"/>
</dbReference>
<name>A0A840AVT8_9HYPH</name>